<dbReference type="Pfam" id="PF00392">
    <property type="entry name" value="GntR"/>
    <property type="match status" value="1"/>
</dbReference>
<dbReference type="SUPFAM" id="SSF46785">
    <property type="entry name" value="Winged helix' DNA-binding domain"/>
    <property type="match status" value="1"/>
</dbReference>
<evidence type="ECO:0000259" key="4">
    <source>
        <dbReference type="PROSITE" id="PS50949"/>
    </source>
</evidence>
<name>A0ABW4SXH6_9ACTN</name>
<dbReference type="InterPro" id="IPR000524">
    <property type="entry name" value="Tscrpt_reg_HTH_GntR"/>
</dbReference>
<dbReference type="CDD" id="cd07377">
    <property type="entry name" value="WHTH_GntR"/>
    <property type="match status" value="1"/>
</dbReference>
<dbReference type="PANTHER" id="PTHR44846">
    <property type="entry name" value="MANNOSYL-D-GLYCERATE TRANSPORT/METABOLISM SYSTEM REPRESSOR MNGR-RELATED"/>
    <property type="match status" value="1"/>
</dbReference>
<dbReference type="PANTHER" id="PTHR44846:SF1">
    <property type="entry name" value="MANNOSYL-D-GLYCERATE TRANSPORT_METABOLISM SYSTEM REPRESSOR MNGR-RELATED"/>
    <property type="match status" value="1"/>
</dbReference>
<reference evidence="6" key="1">
    <citation type="journal article" date="2019" name="Int. J. Syst. Evol. Microbiol.">
        <title>The Global Catalogue of Microorganisms (GCM) 10K type strain sequencing project: providing services to taxonomists for standard genome sequencing and annotation.</title>
        <authorList>
            <consortium name="The Broad Institute Genomics Platform"/>
            <consortium name="The Broad Institute Genome Sequencing Center for Infectious Disease"/>
            <person name="Wu L."/>
            <person name="Ma J."/>
        </authorList>
    </citation>
    <scope>NUCLEOTIDE SEQUENCE [LARGE SCALE GENOMIC DNA]</scope>
    <source>
        <strain evidence="6">ICMP 6774ER</strain>
    </source>
</reference>
<dbReference type="SMART" id="SM00866">
    <property type="entry name" value="UTRA"/>
    <property type="match status" value="1"/>
</dbReference>
<proteinExistence type="predicted"/>
<dbReference type="InterPro" id="IPR036390">
    <property type="entry name" value="WH_DNA-bd_sf"/>
</dbReference>
<dbReference type="InterPro" id="IPR028978">
    <property type="entry name" value="Chorismate_lyase_/UTRA_dom_sf"/>
</dbReference>
<keyword evidence="1" id="KW-0805">Transcription regulation</keyword>
<accession>A0ABW4SXH6</accession>
<evidence type="ECO:0000256" key="1">
    <source>
        <dbReference type="ARBA" id="ARBA00023015"/>
    </source>
</evidence>
<organism evidence="5 6">
    <name type="scientific">Nonomuraea mangrovi</name>
    <dbReference type="NCBI Taxonomy" id="2316207"/>
    <lineage>
        <taxon>Bacteria</taxon>
        <taxon>Bacillati</taxon>
        <taxon>Actinomycetota</taxon>
        <taxon>Actinomycetes</taxon>
        <taxon>Streptosporangiales</taxon>
        <taxon>Streptosporangiaceae</taxon>
        <taxon>Nonomuraea</taxon>
    </lineage>
</organism>
<keyword evidence="2" id="KW-0238">DNA-binding</keyword>
<dbReference type="SUPFAM" id="SSF64288">
    <property type="entry name" value="Chorismate lyase-like"/>
    <property type="match status" value="1"/>
</dbReference>
<evidence type="ECO:0000313" key="5">
    <source>
        <dbReference type="EMBL" id="MFD1933894.1"/>
    </source>
</evidence>
<feature type="domain" description="HTH gntR-type" evidence="4">
    <location>
        <begin position="10"/>
        <end position="77"/>
    </location>
</feature>
<protein>
    <submittedName>
        <fullName evidence="5">GntR family transcriptional regulator</fullName>
    </submittedName>
</protein>
<sequence length="242" mass="27051">MSTIGADQRLTKTDQLREHLSTLVGERLRPGDRLPTERELADEFGVSRLTVRRALDRLESERLVYRVQGAGTFASRRPITKTIEFTSFSEDMRSRGLSPGSRLLDAVETPAGARIGYALAISPADPVFRVRRVRTADDAPMCLETSHVPLALAPGLLDLPLEGSLYSLLETRFRIRLVRADQVIRATVLDPEEAELLQAMPLSPALLVERTAYDQRGRAVEVAKSLYRGDRYSYEIAIERTS</sequence>
<evidence type="ECO:0000256" key="3">
    <source>
        <dbReference type="ARBA" id="ARBA00023163"/>
    </source>
</evidence>
<dbReference type="RefSeq" id="WP_379573935.1">
    <property type="nucleotide sequence ID" value="NZ_JBHUFV010000033.1"/>
</dbReference>
<evidence type="ECO:0000256" key="2">
    <source>
        <dbReference type="ARBA" id="ARBA00023125"/>
    </source>
</evidence>
<dbReference type="InterPro" id="IPR011663">
    <property type="entry name" value="UTRA"/>
</dbReference>
<dbReference type="PROSITE" id="PS50949">
    <property type="entry name" value="HTH_GNTR"/>
    <property type="match status" value="1"/>
</dbReference>
<keyword evidence="3" id="KW-0804">Transcription</keyword>
<gene>
    <name evidence="5" type="ORF">ACFSKW_20740</name>
</gene>
<dbReference type="Pfam" id="PF07702">
    <property type="entry name" value="UTRA"/>
    <property type="match status" value="1"/>
</dbReference>
<dbReference type="Gene3D" id="3.40.1410.10">
    <property type="entry name" value="Chorismate lyase-like"/>
    <property type="match status" value="1"/>
</dbReference>
<dbReference type="InterPro" id="IPR036388">
    <property type="entry name" value="WH-like_DNA-bd_sf"/>
</dbReference>
<evidence type="ECO:0000313" key="6">
    <source>
        <dbReference type="Proteomes" id="UP001597368"/>
    </source>
</evidence>
<dbReference type="SMART" id="SM00345">
    <property type="entry name" value="HTH_GNTR"/>
    <property type="match status" value="1"/>
</dbReference>
<dbReference type="EMBL" id="JBHUFV010000033">
    <property type="protein sequence ID" value="MFD1933894.1"/>
    <property type="molecule type" value="Genomic_DNA"/>
</dbReference>
<dbReference type="InterPro" id="IPR050679">
    <property type="entry name" value="Bact_HTH_transcr_reg"/>
</dbReference>
<comment type="caution">
    <text evidence="5">The sequence shown here is derived from an EMBL/GenBank/DDBJ whole genome shotgun (WGS) entry which is preliminary data.</text>
</comment>
<dbReference type="PRINTS" id="PR00035">
    <property type="entry name" value="HTHGNTR"/>
</dbReference>
<dbReference type="Proteomes" id="UP001597368">
    <property type="component" value="Unassembled WGS sequence"/>
</dbReference>
<dbReference type="Gene3D" id="1.10.10.10">
    <property type="entry name" value="Winged helix-like DNA-binding domain superfamily/Winged helix DNA-binding domain"/>
    <property type="match status" value="1"/>
</dbReference>
<keyword evidence="6" id="KW-1185">Reference proteome</keyword>